<evidence type="ECO:0000256" key="1">
    <source>
        <dbReference type="ARBA" id="ARBA00022658"/>
    </source>
</evidence>
<dbReference type="InterPro" id="IPR023578">
    <property type="entry name" value="Ras_GEF_dom_sf"/>
</dbReference>
<dbReference type="InterPro" id="IPR036964">
    <property type="entry name" value="RASGEF_cat_dom_sf"/>
</dbReference>
<accession>A0ABV0QB44</accession>
<name>A0ABV0QB44_9TELE</name>
<keyword evidence="1 2" id="KW-0344">Guanine-nucleotide releasing factor</keyword>
<evidence type="ECO:0000313" key="5">
    <source>
        <dbReference type="Proteomes" id="UP001434883"/>
    </source>
</evidence>
<keyword evidence="5" id="KW-1185">Reference proteome</keyword>
<reference evidence="4 5" key="1">
    <citation type="submission" date="2021-06" db="EMBL/GenBank/DDBJ databases">
        <authorList>
            <person name="Palmer J.M."/>
        </authorList>
    </citation>
    <scope>NUCLEOTIDE SEQUENCE [LARGE SCALE GENOMIC DNA]</scope>
    <source>
        <strain evidence="4 5">XC_2019</strain>
        <tissue evidence="4">Muscle</tissue>
    </source>
</reference>
<evidence type="ECO:0000313" key="4">
    <source>
        <dbReference type="EMBL" id="MEQ2192681.1"/>
    </source>
</evidence>
<gene>
    <name evidence="4" type="primary">RASGRP3</name>
    <name evidence="4" type="ORF">XENOCAPTIV_015414</name>
</gene>
<dbReference type="PANTHER" id="PTHR23113">
    <property type="entry name" value="GUANINE NUCLEOTIDE EXCHANGE FACTOR"/>
    <property type="match status" value="1"/>
</dbReference>
<dbReference type="Gene3D" id="1.10.840.10">
    <property type="entry name" value="Ras guanine-nucleotide exchange factors catalytic domain"/>
    <property type="match status" value="1"/>
</dbReference>
<dbReference type="SUPFAM" id="SSF48366">
    <property type="entry name" value="Ras GEF"/>
    <property type="match status" value="1"/>
</dbReference>
<dbReference type="PROSITE" id="PS50009">
    <property type="entry name" value="RASGEF_CAT"/>
    <property type="match status" value="1"/>
</dbReference>
<evidence type="ECO:0000259" key="3">
    <source>
        <dbReference type="PROSITE" id="PS50009"/>
    </source>
</evidence>
<dbReference type="Proteomes" id="UP001434883">
    <property type="component" value="Unassembled WGS sequence"/>
</dbReference>
<comment type="caution">
    <text evidence="4">The sequence shown here is derived from an EMBL/GenBank/DDBJ whole genome shotgun (WGS) entry which is preliminary data.</text>
</comment>
<feature type="domain" description="Ras-GEF" evidence="3">
    <location>
        <begin position="24"/>
        <end position="110"/>
    </location>
</feature>
<dbReference type="PANTHER" id="PTHR23113:SF178">
    <property type="entry name" value="RAS GUANYL-RELEASING PROTEIN 3"/>
    <property type="match status" value="1"/>
</dbReference>
<dbReference type="InterPro" id="IPR008937">
    <property type="entry name" value="Ras-like_GEF"/>
</dbReference>
<protein>
    <submittedName>
        <fullName evidence="4">Ras guanyl-releasing protein 3</fullName>
    </submittedName>
</protein>
<dbReference type="Pfam" id="PF00617">
    <property type="entry name" value="RasGEF"/>
    <property type="match status" value="1"/>
</dbReference>
<dbReference type="InterPro" id="IPR001895">
    <property type="entry name" value="RASGEF_cat_dom"/>
</dbReference>
<dbReference type="EMBL" id="JAHRIN010003189">
    <property type="protein sequence ID" value="MEQ2192681.1"/>
    <property type="molecule type" value="Genomic_DNA"/>
</dbReference>
<proteinExistence type="predicted"/>
<evidence type="ECO:0000256" key="2">
    <source>
        <dbReference type="PROSITE-ProRule" id="PRU00168"/>
    </source>
</evidence>
<organism evidence="4 5">
    <name type="scientific">Xenoophorus captivus</name>
    <dbReference type="NCBI Taxonomy" id="1517983"/>
    <lineage>
        <taxon>Eukaryota</taxon>
        <taxon>Metazoa</taxon>
        <taxon>Chordata</taxon>
        <taxon>Craniata</taxon>
        <taxon>Vertebrata</taxon>
        <taxon>Euteleostomi</taxon>
        <taxon>Actinopterygii</taxon>
        <taxon>Neopterygii</taxon>
        <taxon>Teleostei</taxon>
        <taxon>Neoteleostei</taxon>
        <taxon>Acanthomorphata</taxon>
        <taxon>Ovalentaria</taxon>
        <taxon>Atherinomorphae</taxon>
        <taxon>Cyprinodontiformes</taxon>
        <taxon>Goodeidae</taxon>
        <taxon>Xenoophorus</taxon>
    </lineage>
</organism>
<sequence>MRKLTQRKKQAKKGKASLLFDHLEPVELAEHLTFLEFKSIRRISVSQTFTDYQSYVIHGCLVENPTLERSIALFNGISQWVQLMVLSKLTPQTRAEVITKYIHVAQVTQK</sequence>